<dbReference type="Pfam" id="PF05703">
    <property type="entry name" value="Auxin_canalis"/>
    <property type="match status" value="1"/>
</dbReference>
<dbReference type="EMBL" id="JBBWWR010000014">
    <property type="protein sequence ID" value="KAK8953575.1"/>
    <property type="molecule type" value="Genomic_DNA"/>
</dbReference>
<keyword evidence="1" id="KW-1133">Transmembrane helix</keyword>
<accession>A0ABR2LXF6</accession>
<protein>
    <recommendedName>
        <fullName evidence="2">VAN3-binding protein-like auxin canalisation domain-containing protein</fullName>
    </recommendedName>
</protein>
<keyword evidence="1" id="KW-0472">Membrane</keyword>
<sequence length="120" mass="12917">MGTKEVCEEKLYFGNLYHGHTINLCLGPSLHFLPAPLLQCSTPPSCLHFQGSSKFFDLREKKEKESRTHNALLHVVVSTAGVAVTVVAMATEATSLSSGKDDYTAHTDLVVASVATLIAD</sequence>
<evidence type="ECO:0000256" key="1">
    <source>
        <dbReference type="SAM" id="Phobius"/>
    </source>
</evidence>
<evidence type="ECO:0000313" key="4">
    <source>
        <dbReference type="Proteomes" id="UP001412067"/>
    </source>
</evidence>
<dbReference type="Proteomes" id="UP001412067">
    <property type="component" value="Unassembled WGS sequence"/>
</dbReference>
<name>A0ABR2LXF6_9ASPA</name>
<evidence type="ECO:0000259" key="2">
    <source>
        <dbReference type="Pfam" id="PF05703"/>
    </source>
</evidence>
<keyword evidence="1" id="KW-0812">Transmembrane</keyword>
<dbReference type="InterPro" id="IPR008546">
    <property type="entry name" value="VAN3-bd-like_auxin_canal"/>
</dbReference>
<keyword evidence="4" id="KW-1185">Reference proteome</keyword>
<feature type="transmembrane region" description="Helical" evidence="1">
    <location>
        <begin position="71"/>
        <end position="90"/>
    </location>
</feature>
<organism evidence="3 4">
    <name type="scientific">Platanthera guangdongensis</name>
    <dbReference type="NCBI Taxonomy" id="2320717"/>
    <lineage>
        <taxon>Eukaryota</taxon>
        <taxon>Viridiplantae</taxon>
        <taxon>Streptophyta</taxon>
        <taxon>Embryophyta</taxon>
        <taxon>Tracheophyta</taxon>
        <taxon>Spermatophyta</taxon>
        <taxon>Magnoliopsida</taxon>
        <taxon>Liliopsida</taxon>
        <taxon>Asparagales</taxon>
        <taxon>Orchidaceae</taxon>
        <taxon>Orchidoideae</taxon>
        <taxon>Orchideae</taxon>
        <taxon>Orchidinae</taxon>
        <taxon>Platanthera</taxon>
    </lineage>
</organism>
<proteinExistence type="predicted"/>
<reference evidence="3 4" key="1">
    <citation type="journal article" date="2022" name="Nat. Plants">
        <title>Genomes of leafy and leafless Platanthera orchids illuminate the evolution of mycoheterotrophy.</title>
        <authorList>
            <person name="Li M.H."/>
            <person name="Liu K.W."/>
            <person name="Li Z."/>
            <person name="Lu H.C."/>
            <person name="Ye Q.L."/>
            <person name="Zhang D."/>
            <person name="Wang J.Y."/>
            <person name="Li Y.F."/>
            <person name="Zhong Z.M."/>
            <person name="Liu X."/>
            <person name="Yu X."/>
            <person name="Liu D.K."/>
            <person name="Tu X.D."/>
            <person name="Liu B."/>
            <person name="Hao Y."/>
            <person name="Liao X.Y."/>
            <person name="Jiang Y.T."/>
            <person name="Sun W.H."/>
            <person name="Chen J."/>
            <person name="Chen Y.Q."/>
            <person name="Ai Y."/>
            <person name="Zhai J.W."/>
            <person name="Wu S.S."/>
            <person name="Zhou Z."/>
            <person name="Hsiao Y.Y."/>
            <person name="Wu W.L."/>
            <person name="Chen Y.Y."/>
            <person name="Lin Y.F."/>
            <person name="Hsu J.L."/>
            <person name="Li C.Y."/>
            <person name="Wang Z.W."/>
            <person name="Zhao X."/>
            <person name="Zhong W.Y."/>
            <person name="Ma X.K."/>
            <person name="Ma L."/>
            <person name="Huang J."/>
            <person name="Chen G.Z."/>
            <person name="Huang M.Z."/>
            <person name="Huang L."/>
            <person name="Peng D.H."/>
            <person name="Luo Y.B."/>
            <person name="Zou S.Q."/>
            <person name="Chen S.P."/>
            <person name="Lan S."/>
            <person name="Tsai W.C."/>
            <person name="Van de Peer Y."/>
            <person name="Liu Z.J."/>
        </authorList>
    </citation>
    <scope>NUCLEOTIDE SEQUENCE [LARGE SCALE GENOMIC DNA]</scope>
    <source>
        <strain evidence="3">Lor288</strain>
    </source>
</reference>
<evidence type="ECO:0000313" key="3">
    <source>
        <dbReference type="EMBL" id="KAK8953575.1"/>
    </source>
</evidence>
<feature type="domain" description="VAN3-binding protein-like auxin canalisation" evidence="2">
    <location>
        <begin position="57"/>
        <end position="119"/>
    </location>
</feature>
<comment type="caution">
    <text evidence="3">The sequence shown here is derived from an EMBL/GenBank/DDBJ whole genome shotgun (WGS) entry which is preliminary data.</text>
</comment>
<gene>
    <name evidence="3" type="ORF">KSP40_PGU003813</name>
</gene>